<sequence>NLSWIYNYSWSLWHRHRQKRWWLYKYCHTHKMKGSEYNVYILTSFIGMHLLANALGHGYSRDSKINFSLLLNTSLIVY</sequence>
<keyword evidence="1" id="KW-1133">Transmembrane helix</keyword>
<dbReference type="Proteomes" id="UP000800200">
    <property type="component" value="Unassembled WGS sequence"/>
</dbReference>
<evidence type="ECO:0000313" key="2">
    <source>
        <dbReference type="EMBL" id="KAF2182916.1"/>
    </source>
</evidence>
<dbReference type="OrthoDB" id="3679949at2759"/>
<keyword evidence="3" id="KW-1185">Reference proteome</keyword>
<feature type="transmembrane region" description="Helical" evidence="1">
    <location>
        <begin position="37"/>
        <end position="56"/>
    </location>
</feature>
<proteinExistence type="predicted"/>
<name>A0A6A6DZ46_9PEZI</name>
<dbReference type="EMBL" id="ML994645">
    <property type="protein sequence ID" value="KAF2182916.1"/>
    <property type="molecule type" value="Genomic_DNA"/>
</dbReference>
<dbReference type="AlphaFoldDB" id="A0A6A6DZ46"/>
<organism evidence="2 3">
    <name type="scientific">Zopfia rhizophila CBS 207.26</name>
    <dbReference type="NCBI Taxonomy" id="1314779"/>
    <lineage>
        <taxon>Eukaryota</taxon>
        <taxon>Fungi</taxon>
        <taxon>Dikarya</taxon>
        <taxon>Ascomycota</taxon>
        <taxon>Pezizomycotina</taxon>
        <taxon>Dothideomycetes</taxon>
        <taxon>Dothideomycetes incertae sedis</taxon>
        <taxon>Zopfiaceae</taxon>
        <taxon>Zopfia</taxon>
    </lineage>
</organism>
<keyword evidence="1" id="KW-0812">Transmembrane</keyword>
<feature type="non-terminal residue" evidence="2">
    <location>
        <position position="1"/>
    </location>
</feature>
<evidence type="ECO:0000256" key="1">
    <source>
        <dbReference type="SAM" id="Phobius"/>
    </source>
</evidence>
<accession>A0A6A6DZ46</accession>
<keyword evidence="1" id="KW-0472">Membrane</keyword>
<evidence type="ECO:0000313" key="3">
    <source>
        <dbReference type="Proteomes" id="UP000800200"/>
    </source>
</evidence>
<reference evidence="2" key="1">
    <citation type="journal article" date="2020" name="Stud. Mycol.">
        <title>101 Dothideomycetes genomes: a test case for predicting lifestyles and emergence of pathogens.</title>
        <authorList>
            <person name="Haridas S."/>
            <person name="Albert R."/>
            <person name="Binder M."/>
            <person name="Bloem J."/>
            <person name="Labutti K."/>
            <person name="Salamov A."/>
            <person name="Andreopoulos B."/>
            <person name="Baker S."/>
            <person name="Barry K."/>
            <person name="Bills G."/>
            <person name="Bluhm B."/>
            <person name="Cannon C."/>
            <person name="Castanera R."/>
            <person name="Culley D."/>
            <person name="Daum C."/>
            <person name="Ezra D."/>
            <person name="Gonzalez J."/>
            <person name="Henrissat B."/>
            <person name="Kuo A."/>
            <person name="Liang C."/>
            <person name="Lipzen A."/>
            <person name="Lutzoni F."/>
            <person name="Magnuson J."/>
            <person name="Mondo S."/>
            <person name="Nolan M."/>
            <person name="Ohm R."/>
            <person name="Pangilinan J."/>
            <person name="Park H.-J."/>
            <person name="Ramirez L."/>
            <person name="Alfaro M."/>
            <person name="Sun H."/>
            <person name="Tritt A."/>
            <person name="Yoshinaga Y."/>
            <person name="Zwiers L.-H."/>
            <person name="Turgeon B."/>
            <person name="Goodwin S."/>
            <person name="Spatafora J."/>
            <person name="Crous P."/>
            <person name="Grigoriev I."/>
        </authorList>
    </citation>
    <scope>NUCLEOTIDE SEQUENCE</scope>
    <source>
        <strain evidence="2">CBS 207.26</strain>
    </source>
</reference>
<protein>
    <submittedName>
        <fullName evidence="2">Uncharacterized protein</fullName>
    </submittedName>
</protein>
<gene>
    <name evidence="2" type="ORF">K469DRAFT_786956</name>
</gene>